<dbReference type="AlphaFoldDB" id="A0A0F9TXR3"/>
<gene>
    <name evidence="1" type="ORF">LCGC14_0337690</name>
</gene>
<dbReference type="EMBL" id="LAZR01000243">
    <property type="protein sequence ID" value="KKN79747.1"/>
    <property type="molecule type" value="Genomic_DNA"/>
</dbReference>
<organism evidence="1">
    <name type="scientific">marine sediment metagenome</name>
    <dbReference type="NCBI Taxonomy" id="412755"/>
    <lineage>
        <taxon>unclassified sequences</taxon>
        <taxon>metagenomes</taxon>
        <taxon>ecological metagenomes</taxon>
    </lineage>
</organism>
<name>A0A0F9TXR3_9ZZZZ</name>
<protein>
    <submittedName>
        <fullName evidence="1">Uncharacterized protein</fullName>
    </submittedName>
</protein>
<evidence type="ECO:0000313" key="1">
    <source>
        <dbReference type="EMBL" id="KKN79747.1"/>
    </source>
</evidence>
<sequence>MDKKVPLTDLTRLQLISKCAKLGSELKQLQSSQSEAGGIKVSDEQIDALCKEYLKNFFDLTSFKKRKVIQLEAAFVQGGNVIMNYIINQSQSSQSEAVGKEWQDCVRSFIRAQHLTRKWEQHCKDWEKNNGTLSNLPYPQSEAVIEKEFAVQRLENGRGNSHLVAIIEPAIEDVHIGSVVIVPYAEGFKDPFKVLLQVDEKGLPKRANEKFGIVSKYIYE</sequence>
<proteinExistence type="predicted"/>
<accession>A0A0F9TXR3</accession>
<reference evidence="1" key="1">
    <citation type="journal article" date="2015" name="Nature">
        <title>Complex archaea that bridge the gap between prokaryotes and eukaryotes.</title>
        <authorList>
            <person name="Spang A."/>
            <person name="Saw J.H."/>
            <person name="Jorgensen S.L."/>
            <person name="Zaremba-Niedzwiedzka K."/>
            <person name="Martijn J."/>
            <person name="Lind A.E."/>
            <person name="van Eijk R."/>
            <person name="Schleper C."/>
            <person name="Guy L."/>
            <person name="Ettema T.J."/>
        </authorList>
    </citation>
    <scope>NUCLEOTIDE SEQUENCE</scope>
</reference>
<comment type="caution">
    <text evidence="1">The sequence shown here is derived from an EMBL/GenBank/DDBJ whole genome shotgun (WGS) entry which is preliminary data.</text>
</comment>